<organism evidence="2 3">
    <name type="scientific">Candidatus Manganitrophus noduliformans</name>
    <dbReference type="NCBI Taxonomy" id="2606439"/>
    <lineage>
        <taxon>Bacteria</taxon>
        <taxon>Pseudomonadati</taxon>
        <taxon>Nitrospirota</taxon>
        <taxon>Nitrospiria</taxon>
        <taxon>Candidatus Troglogloeales</taxon>
        <taxon>Candidatus Manganitrophaceae</taxon>
        <taxon>Candidatus Manganitrophus</taxon>
    </lineage>
</organism>
<dbReference type="EMBL" id="VTOW01000003">
    <property type="protein sequence ID" value="NKE72236.1"/>
    <property type="molecule type" value="Genomic_DNA"/>
</dbReference>
<reference evidence="2 3" key="1">
    <citation type="journal article" date="2020" name="Nature">
        <title>Bacterial chemolithoautotrophy via manganese oxidation.</title>
        <authorList>
            <person name="Yu H."/>
            <person name="Leadbetter J.R."/>
        </authorList>
    </citation>
    <scope>NUCLEOTIDE SEQUENCE [LARGE SCALE GENOMIC DNA]</scope>
    <source>
        <strain evidence="2 3">Mn-1</strain>
    </source>
</reference>
<dbReference type="Proteomes" id="UP000534783">
    <property type="component" value="Unassembled WGS sequence"/>
</dbReference>
<dbReference type="Gene3D" id="3.10.180.10">
    <property type="entry name" value="2,3-Dihydroxybiphenyl 1,2-Dioxygenase, domain 1"/>
    <property type="match status" value="1"/>
</dbReference>
<dbReference type="InterPro" id="IPR029068">
    <property type="entry name" value="Glyas_Bleomycin-R_OHBP_Dase"/>
</dbReference>
<proteinExistence type="predicted"/>
<dbReference type="PROSITE" id="PS51819">
    <property type="entry name" value="VOC"/>
    <property type="match status" value="1"/>
</dbReference>
<gene>
    <name evidence="2" type="ORF">MNODULE_15915</name>
</gene>
<dbReference type="AlphaFoldDB" id="A0A7X6IBX9"/>
<dbReference type="SUPFAM" id="SSF54593">
    <property type="entry name" value="Glyoxalase/Bleomycin resistance protein/Dihydroxybiphenyl dioxygenase"/>
    <property type="match status" value="1"/>
</dbReference>
<sequence>MIEIFFDGNEAARVYADECRKQGWPLVIDHITIRCMNVDRRAEPFLKNGYRFEGEVVEYPDQGWWAKVYRRPGYPALFVDQAYEDERGRKSIIPAWVARFSDQVLHHVAVRVQDIDQTIAALKKRGVEFSGAVVGNKGTRLRQIFTASEVREGEAFSVLELTERNGYDGFYPEQADSLMQSSTKTRSK</sequence>
<name>A0A7X6IBX9_9BACT</name>
<evidence type="ECO:0000313" key="2">
    <source>
        <dbReference type="EMBL" id="NKE72236.1"/>
    </source>
</evidence>
<evidence type="ECO:0000259" key="1">
    <source>
        <dbReference type="PROSITE" id="PS51819"/>
    </source>
</evidence>
<dbReference type="InterPro" id="IPR037523">
    <property type="entry name" value="VOC_core"/>
</dbReference>
<evidence type="ECO:0000313" key="3">
    <source>
        <dbReference type="Proteomes" id="UP000534783"/>
    </source>
</evidence>
<accession>A0A7X6IBX9</accession>
<keyword evidence="3" id="KW-1185">Reference proteome</keyword>
<comment type="caution">
    <text evidence="2">The sequence shown here is derived from an EMBL/GenBank/DDBJ whole genome shotgun (WGS) entry which is preliminary data.</text>
</comment>
<protein>
    <submittedName>
        <fullName evidence="2">DUF1338 family protein</fullName>
    </submittedName>
</protein>
<feature type="domain" description="VOC" evidence="1">
    <location>
        <begin position="27"/>
        <end position="164"/>
    </location>
</feature>